<dbReference type="Gene3D" id="3.30.2310.20">
    <property type="entry name" value="RelE-like"/>
    <property type="match status" value="1"/>
</dbReference>
<reference evidence="1" key="1">
    <citation type="submission" date="2019-04" db="EMBL/GenBank/DDBJ databases">
        <title>Evolution of Biomass-Degrading Anaerobic Consortia Revealed by Metagenomics.</title>
        <authorList>
            <person name="Peng X."/>
        </authorList>
    </citation>
    <scope>NUCLEOTIDE SEQUENCE</scope>
    <source>
        <strain evidence="1">SIG14</strain>
    </source>
</reference>
<evidence type="ECO:0000313" key="1">
    <source>
        <dbReference type="EMBL" id="MBE6512815.1"/>
    </source>
</evidence>
<gene>
    <name evidence="1" type="ORF">E7Z75_06710</name>
</gene>
<dbReference type="Proteomes" id="UP000732619">
    <property type="component" value="Unassembled WGS sequence"/>
</dbReference>
<protein>
    <recommendedName>
        <fullName evidence="3">Type II toxin-antitoxin system RelE/ParE family toxin</fullName>
    </recommendedName>
</protein>
<comment type="caution">
    <text evidence="1">The sequence shown here is derived from an EMBL/GenBank/DDBJ whole genome shotgun (WGS) entry which is preliminary data.</text>
</comment>
<accession>A0A8T3VXU1</accession>
<dbReference type="AlphaFoldDB" id="A0A8T3VXU1"/>
<evidence type="ECO:0008006" key="3">
    <source>
        <dbReference type="Google" id="ProtNLM"/>
    </source>
</evidence>
<proteinExistence type="predicted"/>
<organism evidence="1 2">
    <name type="scientific">Methanobrevibacter olleyae</name>
    <dbReference type="NCBI Taxonomy" id="294671"/>
    <lineage>
        <taxon>Archaea</taxon>
        <taxon>Methanobacteriati</taxon>
        <taxon>Methanobacteriota</taxon>
        <taxon>Methanomada group</taxon>
        <taxon>Methanobacteria</taxon>
        <taxon>Methanobacteriales</taxon>
        <taxon>Methanobacteriaceae</taxon>
        <taxon>Methanobrevibacter</taxon>
    </lineage>
</organism>
<sequence>MIIKIYASCPNKIRNESQLNAVLQEILGESLMEWIYRKDFFKSLKKLDKSVLSQLLKKIKQIFQNPDVGKHLSSNRKGQQEVYVADSFRLYYSFCKKENRIEFLEFSHKKHQ</sequence>
<dbReference type="InterPro" id="IPR035093">
    <property type="entry name" value="RelE/ParE_toxin_dom_sf"/>
</dbReference>
<dbReference type="EMBL" id="SUTG01000031">
    <property type="protein sequence ID" value="MBE6512815.1"/>
    <property type="molecule type" value="Genomic_DNA"/>
</dbReference>
<name>A0A8T3VXU1_METOL</name>
<dbReference type="SUPFAM" id="SSF143011">
    <property type="entry name" value="RelE-like"/>
    <property type="match status" value="1"/>
</dbReference>
<evidence type="ECO:0000313" key="2">
    <source>
        <dbReference type="Proteomes" id="UP000732619"/>
    </source>
</evidence>